<feature type="transmembrane region" description="Helical" evidence="16">
    <location>
        <begin position="389"/>
        <end position="406"/>
    </location>
</feature>
<evidence type="ECO:0000256" key="15">
    <source>
        <dbReference type="SAM" id="MobiDB-lite"/>
    </source>
</evidence>
<feature type="transmembrane region" description="Helical" evidence="16">
    <location>
        <begin position="569"/>
        <end position="596"/>
    </location>
</feature>
<organism evidence="20 21">
    <name type="scientific">Dermatophagoides pteronyssinus</name>
    <name type="common">European house dust mite</name>
    <dbReference type="NCBI Taxonomy" id="6956"/>
    <lineage>
        <taxon>Eukaryota</taxon>
        <taxon>Metazoa</taxon>
        <taxon>Ecdysozoa</taxon>
        <taxon>Arthropoda</taxon>
        <taxon>Chelicerata</taxon>
        <taxon>Arachnida</taxon>
        <taxon>Acari</taxon>
        <taxon>Acariformes</taxon>
        <taxon>Sarcoptiformes</taxon>
        <taxon>Astigmata</taxon>
        <taxon>Psoroptidia</taxon>
        <taxon>Analgoidea</taxon>
        <taxon>Pyroglyphidae</taxon>
        <taxon>Dermatophagoidinae</taxon>
        <taxon>Dermatophagoides</taxon>
    </lineage>
</organism>
<feature type="disulfide bond" evidence="14">
    <location>
        <begin position="74"/>
        <end position="120"/>
    </location>
</feature>
<evidence type="ECO:0000313" key="21">
    <source>
        <dbReference type="RefSeq" id="XP_027201894.1"/>
    </source>
</evidence>
<proteinExistence type="inferred from homology"/>
<dbReference type="CDD" id="cd15035">
    <property type="entry name" value="7tmF_FZD5_FZD8-like"/>
    <property type="match status" value="1"/>
</dbReference>
<dbReference type="GO" id="GO:0035567">
    <property type="term" value="P:non-canonical Wnt signaling pathway"/>
    <property type="evidence" value="ECO:0007669"/>
    <property type="project" value="TreeGrafter"/>
</dbReference>
<evidence type="ECO:0000256" key="6">
    <source>
        <dbReference type="ARBA" id="ARBA00022692"/>
    </source>
</evidence>
<dbReference type="SUPFAM" id="SSF63501">
    <property type="entry name" value="Frizzled cysteine-rich domain"/>
    <property type="match status" value="1"/>
</dbReference>
<keyword evidence="8 16" id="KW-1133">Transmembrane helix</keyword>
<keyword evidence="3" id="KW-0217">Developmental protein</keyword>
<keyword evidence="7 17" id="KW-0732">Signal</keyword>
<dbReference type="PANTHER" id="PTHR11309">
    <property type="entry name" value="FRIZZLED"/>
    <property type="match status" value="1"/>
</dbReference>
<keyword evidence="5" id="KW-0879">Wnt signaling pathway</keyword>
<dbReference type="InterPro" id="IPR036790">
    <property type="entry name" value="Frizzled_dom_sf"/>
</dbReference>
<keyword evidence="13" id="KW-0807">Transducer</keyword>
<evidence type="ECO:0000256" key="7">
    <source>
        <dbReference type="ARBA" id="ARBA00022729"/>
    </source>
</evidence>
<protein>
    <submittedName>
        <fullName evidence="21">Frizzled-5-like</fullName>
    </submittedName>
</protein>
<dbReference type="OrthoDB" id="10053709at2759"/>
<dbReference type="Gene3D" id="1.20.1070.10">
    <property type="entry name" value="Rhodopsin 7-helix transmembrane proteins"/>
    <property type="match status" value="1"/>
</dbReference>
<evidence type="ECO:0000256" key="9">
    <source>
        <dbReference type="ARBA" id="ARBA00023040"/>
    </source>
</evidence>
<evidence type="ECO:0000256" key="5">
    <source>
        <dbReference type="ARBA" id="ARBA00022687"/>
    </source>
</evidence>
<keyword evidence="11 14" id="KW-1015">Disulfide bond</keyword>
<evidence type="ECO:0000256" key="4">
    <source>
        <dbReference type="ARBA" id="ARBA00022475"/>
    </source>
</evidence>
<evidence type="ECO:0000259" key="19">
    <source>
        <dbReference type="PROSITE" id="PS50261"/>
    </source>
</evidence>
<dbReference type="PRINTS" id="PR00489">
    <property type="entry name" value="FRIZZLED"/>
</dbReference>
<keyword evidence="10 16" id="KW-0472">Membrane</keyword>
<dbReference type="Proteomes" id="UP000515146">
    <property type="component" value="Unplaced"/>
</dbReference>
<keyword evidence="6 16" id="KW-0812">Transmembrane</keyword>
<evidence type="ECO:0000256" key="16">
    <source>
        <dbReference type="SAM" id="Phobius"/>
    </source>
</evidence>
<dbReference type="InterPro" id="IPR000539">
    <property type="entry name" value="Frizzled/Smoothened_7TM"/>
</dbReference>
<dbReference type="InParanoid" id="A0A6P6YBB0"/>
<keyword evidence="12" id="KW-0675">Receptor</keyword>
<dbReference type="AlphaFoldDB" id="A0A6P6YBB0"/>
<feature type="transmembrane region" description="Helical" evidence="16">
    <location>
        <begin position="435"/>
        <end position="461"/>
    </location>
</feature>
<keyword evidence="20" id="KW-1185">Reference proteome</keyword>
<evidence type="ECO:0000256" key="10">
    <source>
        <dbReference type="ARBA" id="ARBA00023136"/>
    </source>
</evidence>
<feature type="region of interest" description="Disordered" evidence="15">
    <location>
        <begin position="704"/>
        <end position="837"/>
    </location>
</feature>
<dbReference type="FunFam" id="1.10.2000.10:FF:000004">
    <property type="entry name" value="Frizzled class receptor 8a"/>
    <property type="match status" value="1"/>
</dbReference>
<dbReference type="SMART" id="SM00063">
    <property type="entry name" value="FRI"/>
    <property type="match status" value="1"/>
</dbReference>
<dbReference type="PROSITE" id="PS50038">
    <property type="entry name" value="FZ"/>
    <property type="match status" value="1"/>
</dbReference>
<dbReference type="Pfam" id="PF01534">
    <property type="entry name" value="Frizzled"/>
    <property type="match status" value="1"/>
</dbReference>
<comment type="subcellular location">
    <subcellularLocation>
        <location evidence="1">Cell membrane</location>
        <topology evidence="1">Multi-pass membrane protein</topology>
    </subcellularLocation>
</comment>
<evidence type="ECO:0000313" key="20">
    <source>
        <dbReference type="Proteomes" id="UP000515146"/>
    </source>
</evidence>
<dbReference type="GO" id="GO:0060070">
    <property type="term" value="P:canonical Wnt signaling pathway"/>
    <property type="evidence" value="ECO:0007669"/>
    <property type="project" value="TreeGrafter"/>
</dbReference>
<dbReference type="InterPro" id="IPR020067">
    <property type="entry name" value="Frizzled_dom"/>
</dbReference>
<feature type="compositionally biased region" description="Low complexity" evidence="15">
    <location>
        <begin position="234"/>
        <end position="249"/>
    </location>
</feature>
<evidence type="ECO:0000256" key="14">
    <source>
        <dbReference type="PROSITE-ProRule" id="PRU00090"/>
    </source>
</evidence>
<dbReference type="Pfam" id="PF01392">
    <property type="entry name" value="Fz"/>
    <property type="match status" value="1"/>
</dbReference>
<evidence type="ECO:0000256" key="13">
    <source>
        <dbReference type="ARBA" id="ARBA00023224"/>
    </source>
</evidence>
<feature type="compositionally biased region" description="Low complexity" evidence="15">
    <location>
        <begin position="804"/>
        <end position="837"/>
    </location>
</feature>
<evidence type="ECO:0000256" key="2">
    <source>
        <dbReference type="ARBA" id="ARBA00008077"/>
    </source>
</evidence>
<dbReference type="KEGG" id="dpte:113795865"/>
<feature type="disulfide bond" evidence="14">
    <location>
        <begin position="111"/>
        <end position="149"/>
    </location>
</feature>
<evidence type="ECO:0000256" key="3">
    <source>
        <dbReference type="ARBA" id="ARBA00022473"/>
    </source>
</evidence>
<evidence type="ECO:0000256" key="11">
    <source>
        <dbReference type="ARBA" id="ARBA00023157"/>
    </source>
</evidence>
<evidence type="ECO:0000256" key="8">
    <source>
        <dbReference type="ARBA" id="ARBA00022989"/>
    </source>
</evidence>
<dbReference type="GO" id="GO:0005886">
    <property type="term" value="C:plasma membrane"/>
    <property type="evidence" value="ECO:0007669"/>
    <property type="project" value="UniProtKB-SubCell"/>
</dbReference>
<feature type="transmembrane region" description="Helical" evidence="16">
    <location>
        <begin position="481"/>
        <end position="500"/>
    </location>
</feature>
<sequence>MSITSKMILISTILILFESITSISSSMNIAMISSSSSTAAISTSIANSPNSNVDNNNGAIGSEQRCEKITIPMCMDIGYNYTSMPNLLEMETQEEAGLEVHQFWPLVEINCSDDLKFFLCSMYAPICIEEYPGHIPSCKSVCERAREGCKPIMIQYGFPWPDKMNCSELPVYGDGQQICMDPKKGAGIETDNHFDHQMNNGNGNLLATTNNNNHLDEKFNHNKIHHNHNKAKSRNNNNNGNKNHQQQQQIFSTTTTTTTTTATIIESNTCRCDCRQPYFIRLTSTTTAGITNQIIDYNDHHYQSYQQHQFHHHQQQSIHHFNYSRIETAYGLASICALSCKGLYHFNENEQETAFFWIGITAAICAITCMLTVFTSLTDTERFRYPERAIIFLAACYIFIAGGYLLRIRLGHNAIACDGPFIRYQRTGPTPASCILSFILLYFFGMASAYWWLILTLTWFLAAGLKWSSEAITSYAQYFHLLAWLLPTAQSVTILCLGAIDGDPFMGVCSVGNQSRANLLIFVITPLCVCIAIGILFLFTGFVALFRIRRAIRQTQHTIRVKTDKLEKLMIRIGLSSFLYIVPEVVVVACHIYEYIYRPLWEKSLTCLCNDNNSNNDQYSPQFSIIILKYIMSLIIGITSSFWIWSGKTLESWMRIYTKISCCSVTKFGSPNSSSRSSGASQLLPNMGINYYGRDIINGSSLPMKTQTVNLGPTTATTTTSTTPLHHPHSHHLNQLHHHHQQHLHHHHQLNELQQQSRQASLILQPRSQSIPPPPSLPPPPPPLMANHHTHHHHHQHQPHHHSGSGSLTGSQFTHMIGSSINGTGNNSNSKIPLSHV</sequence>
<evidence type="ECO:0000256" key="12">
    <source>
        <dbReference type="ARBA" id="ARBA00023170"/>
    </source>
</evidence>
<feature type="transmembrane region" description="Helical" evidence="16">
    <location>
        <begin position="520"/>
        <end position="548"/>
    </location>
</feature>
<feature type="domain" description="G-protein coupled receptors family 2 profile 2" evidence="19">
    <location>
        <begin position="352"/>
        <end position="652"/>
    </location>
</feature>
<evidence type="ECO:0000256" key="17">
    <source>
        <dbReference type="SAM" id="SignalP"/>
    </source>
</evidence>
<dbReference type="GO" id="GO:0017147">
    <property type="term" value="F:Wnt-protein binding"/>
    <property type="evidence" value="ECO:0007669"/>
    <property type="project" value="TreeGrafter"/>
</dbReference>
<dbReference type="GO" id="GO:0004930">
    <property type="term" value="F:G protein-coupled receptor activity"/>
    <property type="evidence" value="ECO:0007669"/>
    <property type="project" value="UniProtKB-KW"/>
</dbReference>
<dbReference type="GO" id="GO:0042813">
    <property type="term" value="F:Wnt receptor activity"/>
    <property type="evidence" value="ECO:0007669"/>
    <property type="project" value="TreeGrafter"/>
</dbReference>
<feature type="disulfide bond" evidence="14">
    <location>
        <begin position="142"/>
        <end position="166"/>
    </location>
</feature>
<dbReference type="PANTHER" id="PTHR11309:SF126">
    <property type="entry name" value="FRIZZLED-2"/>
    <property type="match status" value="1"/>
</dbReference>
<feature type="region of interest" description="Disordered" evidence="15">
    <location>
        <begin position="228"/>
        <end position="249"/>
    </location>
</feature>
<name>A0A6P6YBB0_DERPT</name>
<feature type="disulfide bond" evidence="14">
    <location>
        <begin position="66"/>
        <end position="127"/>
    </location>
</feature>
<dbReference type="FunCoup" id="A0A6P6YBB0">
    <property type="interactions" value="179"/>
</dbReference>
<feature type="disulfide bond" evidence="14">
    <location>
        <begin position="138"/>
        <end position="179"/>
    </location>
</feature>
<evidence type="ECO:0000259" key="18">
    <source>
        <dbReference type="PROSITE" id="PS50038"/>
    </source>
</evidence>
<feature type="compositionally biased region" description="Pro residues" evidence="15">
    <location>
        <begin position="771"/>
        <end position="784"/>
    </location>
</feature>
<feature type="transmembrane region" description="Helical" evidence="16">
    <location>
        <begin position="354"/>
        <end position="377"/>
    </location>
</feature>
<feature type="domain" description="FZ" evidence="18">
    <location>
        <begin position="61"/>
        <end position="182"/>
    </location>
</feature>
<dbReference type="InterPro" id="IPR015526">
    <property type="entry name" value="Frizzled/SFRP"/>
</dbReference>
<dbReference type="InterPro" id="IPR017981">
    <property type="entry name" value="GPCR_2-like_7TM"/>
</dbReference>
<accession>A0A6P6YBB0</accession>
<comment type="similarity">
    <text evidence="2">Belongs to the G-protein coupled receptor Fz/Smo family.</text>
</comment>
<dbReference type="SMART" id="SM01330">
    <property type="entry name" value="Frizzled"/>
    <property type="match status" value="1"/>
</dbReference>
<gene>
    <name evidence="21" type="primary">LOC113795865</name>
</gene>
<dbReference type="Gene3D" id="1.10.2000.10">
    <property type="entry name" value="Frizzled cysteine-rich domain"/>
    <property type="match status" value="1"/>
</dbReference>
<feature type="compositionally biased region" description="Basic residues" evidence="15">
    <location>
        <begin position="726"/>
        <end position="748"/>
    </location>
</feature>
<feature type="transmembrane region" description="Helical" evidence="16">
    <location>
        <begin position="623"/>
        <end position="645"/>
    </location>
</feature>
<dbReference type="PROSITE" id="PS50261">
    <property type="entry name" value="G_PROTEIN_RECEP_F2_4"/>
    <property type="match status" value="1"/>
</dbReference>
<evidence type="ECO:0000256" key="1">
    <source>
        <dbReference type="ARBA" id="ARBA00004651"/>
    </source>
</evidence>
<feature type="signal peptide" evidence="17">
    <location>
        <begin position="1"/>
        <end position="22"/>
    </location>
</feature>
<feature type="chain" id="PRO_5028088093" evidence="17">
    <location>
        <begin position="23"/>
        <end position="837"/>
    </location>
</feature>
<dbReference type="RefSeq" id="XP_027201894.1">
    <property type="nucleotide sequence ID" value="XM_027346093.1"/>
</dbReference>
<feature type="compositionally biased region" description="Basic residues" evidence="15">
    <location>
        <begin position="788"/>
        <end position="803"/>
    </location>
</feature>
<keyword evidence="4" id="KW-1003">Cell membrane</keyword>
<dbReference type="OMA" id="AICAITC"/>
<keyword evidence="9" id="KW-0297">G-protein coupled receptor</keyword>
<feature type="compositionally biased region" description="Polar residues" evidence="15">
    <location>
        <begin position="704"/>
        <end position="716"/>
    </location>
</feature>
<reference evidence="21" key="1">
    <citation type="submission" date="2025-08" db="UniProtKB">
        <authorList>
            <consortium name="RefSeq"/>
        </authorList>
    </citation>
    <scope>IDENTIFICATION</scope>
    <source>
        <strain evidence="21">Airmid</strain>
    </source>
</reference>